<proteinExistence type="predicted"/>
<name>A0ABY6HLR8_9ARCH</name>
<evidence type="ECO:0000313" key="2">
    <source>
        <dbReference type="Proteomes" id="UP001208689"/>
    </source>
</evidence>
<organism evidence="1 2">
    <name type="scientific">Candidatus Lokiarchaeum ossiferum</name>
    <dbReference type="NCBI Taxonomy" id="2951803"/>
    <lineage>
        <taxon>Archaea</taxon>
        <taxon>Promethearchaeati</taxon>
        <taxon>Promethearchaeota</taxon>
        <taxon>Promethearchaeia</taxon>
        <taxon>Promethearchaeales</taxon>
        <taxon>Promethearchaeaceae</taxon>
        <taxon>Candidatus Lokiarchaeum</taxon>
    </lineage>
</organism>
<sequence length="125" mass="14159">MPQGILVLRWDNEIGPVLIASYPENLKVTNNLLTQVYSAHRYSSLTPGFSSLTLKNNKVVSFFSGLGEKYVEVENYVVALLLRRDESVAKYRGILNKIAANILGNIENNKYKKLIPKLYQDLSRV</sequence>
<protein>
    <recommendedName>
        <fullName evidence="3">FUZ/MON1/HPS1 first Longin domain-containing protein</fullName>
    </recommendedName>
</protein>
<dbReference type="EMBL" id="CP104013">
    <property type="protein sequence ID" value="UYP44447.1"/>
    <property type="molecule type" value="Genomic_DNA"/>
</dbReference>
<evidence type="ECO:0000313" key="1">
    <source>
        <dbReference type="EMBL" id="UYP44447.1"/>
    </source>
</evidence>
<evidence type="ECO:0008006" key="3">
    <source>
        <dbReference type="Google" id="ProtNLM"/>
    </source>
</evidence>
<gene>
    <name evidence="1" type="ORF">NEF87_000732</name>
</gene>
<keyword evidence="2" id="KW-1185">Reference proteome</keyword>
<reference evidence="1" key="1">
    <citation type="submission" date="2022-09" db="EMBL/GenBank/DDBJ databases">
        <title>Actin cytoskeleton and complex cell architecture in an #Asgard archaeon.</title>
        <authorList>
            <person name="Ponce Toledo R.I."/>
            <person name="Schleper C."/>
            <person name="Rodrigues Oliveira T."/>
            <person name="Wollweber F."/>
            <person name="Xu J."/>
            <person name="Rittmann S."/>
            <person name="Klingl A."/>
            <person name="Pilhofer M."/>
        </authorList>
    </citation>
    <scope>NUCLEOTIDE SEQUENCE</scope>
    <source>
        <strain evidence="1">B-35</strain>
    </source>
</reference>
<dbReference type="Proteomes" id="UP001208689">
    <property type="component" value="Chromosome"/>
</dbReference>
<accession>A0ABY6HLR8</accession>